<dbReference type="Pfam" id="PF01266">
    <property type="entry name" value="DAO"/>
    <property type="match status" value="2"/>
</dbReference>
<evidence type="ECO:0000256" key="1">
    <source>
        <dbReference type="ARBA" id="ARBA00001974"/>
    </source>
</evidence>
<dbReference type="InterPro" id="IPR006076">
    <property type="entry name" value="FAD-dep_OxRdtase"/>
</dbReference>
<evidence type="ECO:0000313" key="9">
    <source>
        <dbReference type="Proteomes" id="UP000327013"/>
    </source>
</evidence>
<evidence type="ECO:0000256" key="5">
    <source>
        <dbReference type="ARBA" id="ARBA00023002"/>
    </source>
</evidence>
<keyword evidence="3" id="KW-0285">Flavoprotein</keyword>
<dbReference type="AlphaFoldDB" id="A0A5N6L314"/>
<dbReference type="PROSITE" id="PS00677">
    <property type="entry name" value="DAO"/>
    <property type="match status" value="1"/>
</dbReference>
<dbReference type="GO" id="GO:0005737">
    <property type="term" value="C:cytoplasm"/>
    <property type="evidence" value="ECO:0007669"/>
    <property type="project" value="TreeGrafter"/>
</dbReference>
<comment type="similarity">
    <text evidence="2">Belongs to the DAMOX/DASOX family.</text>
</comment>
<keyword evidence="4 6" id="KW-0274">FAD</keyword>
<protein>
    <recommendedName>
        <fullName evidence="7">FAD dependent oxidoreductase domain-containing protein</fullName>
    </recommendedName>
</protein>
<feature type="domain" description="FAD dependent oxidoreductase" evidence="7">
    <location>
        <begin position="232"/>
        <end position="408"/>
    </location>
</feature>
<dbReference type="GO" id="GO:0071949">
    <property type="term" value="F:FAD binding"/>
    <property type="evidence" value="ECO:0007669"/>
    <property type="project" value="InterPro"/>
</dbReference>
<name>A0A5N6L314_9ROSI</name>
<evidence type="ECO:0000256" key="4">
    <source>
        <dbReference type="ARBA" id="ARBA00022827"/>
    </source>
</evidence>
<reference evidence="8 9" key="1">
    <citation type="submission" date="2019-06" db="EMBL/GenBank/DDBJ databases">
        <title>A chromosomal-level reference genome of Carpinus fangiana (Coryloideae, Betulaceae).</title>
        <authorList>
            <person name="Yang X."/>
            <person name="Wang Z."/>
            <person name="Zhang L."/>
            <person name="Hao G."/>
            <person name="Liu J."/>
            <person name="Yang Y."/>
        </authorList>
    </citation>
    <scope>NUCLEOTIDE SEQUENCE [LARGE SCALE GENOMIC DNA]</scope>
    <source>
        <strain evidence="8">Cfa_2016G</strain>
        <tissue evidence="8">Leaf</tissue>
    </source>
</reference>
<gene>
    <name evidence="8" type="ORF">FH972_026121</name>
</gene>
<dbReference type="SUPFAM" id="SSF51971">
    <property type="entry name" value="Nucleotide-binding domain"/>
    <property type="match status" value="1"/>
</dbReference>
<evidence type="ECO:0000256" key="3">
    <source>
        <dbReference type="ARBA" id="ARBA00022630"/>
    </source>
</evidence>
<sequence length="415" mass="44894">MSVAPQKHIIIVGAGVIGLQTAITLLEAGSRVTVIAKHIPGDTSIEYCSPWAGAQWRSHAAPSDTRQQGWDIATYKHWVDLAKNDTDGTTGICIRENVLLYDDWSYGDLKGCPSGKYEDAGKGEGFWFRDEVKGFRAVTSPKKEGLQRLAFERTDGVQQDEIIAAAVTYETPFVNVPVYLAYLKARILEYDGRGRVVKIEDGLPFENGGLPKLVDSTLQIIEMGGLINDRSEVGAVVNATGLAARDIVGGREKEQMVSERGQVIVVKGVAEKGYTRIGTLSSDSDAGVKAGNTGEAYISYAIPRPGSGTTVLGGCKERGRWESEPEEETSRKILERCKLLCPELATNNGEFDVVTTQVGLRPIRFDGARVEDEVLKLPSGGEAVVVHAYGNGGAGFQNSVGVAREVLDLLRKHQL</sequence>
<dbReference type="GO" id="GO:0019478">
    <property type="term" value="P:D-amino acid catabolic process"/>
    <property type="evidence" value="ECO:0007669"/>
    <property type="project" value="TreeGrafter"/>
</dbReference>
<comment type="caution">
    <text evidence="8">The sequence shown here is derived from an EMBL/GenBank/DDBJ whole genome shotgun (WGS) entry which is preliminary data.</text>
</comment>
<dbReference type="PANTHER" id="PTHR11530:SF16">
    <property type="entry name" value="D-AMINO ACID OXIDASE (AFU_ORTHOLOGUE AFUA_5G11290)"/>
    <property type="match status" value="1"/>
</dbReference>
<evidence type="ECO:0000313" key="8">
    <source>
        <dbReference type="EMBL" id="KAB8648463.1"/>
    </source>
</evidence>
<comment type="cofactor">
    <cofactor evidence="1 6">
        <name>FAD</name>
        <dbReference type="ChEBI" id="CHEBI:57692"/>
    </cofactor>
</comment>
<feature type="binding site" evidence="6">
    <location>
        <position position="393"/>
    </location>
    <ligand>
        <name>D-dopa</name>
        <dbReference type="ChEBI" id="CHEBI:149689"/>
    </ligand>
</feature>
<dbReference type="GO" id="GO:0003884">
    <property type="term" value="F:D-amino-acid oxidase activity"/>
    <property type="evidence" value="ECO:0007669"/>
    <property type="project" value="InterPro"/>
</dbReference>
<keyword evidence="9" id="KW-1185">Reference proteome</keyword>
<feature type="binding site" evidence="6">
    <location>
        <position position="361"/>
    </location>
    <ligand>
        <name>D-dopa</name>
        <dbReference type="ChEBI" id="CHEBI:149689"/>
    </ligand>
</feature>
<dbReference type="Gene3D" id="3.30.9.10">
    <property type="entry name" value="D-Amino Acid Oxidase, subunit A, domain 2"/>
    <property type="match status" value="1"/>
</dbReference>
<feature type="binding site" evidence="6">
    <location>
        <position position="240"/>
    </location>
    <ligand>
        <name>FAD</name>
        <dbReference type="ChEBI" id="CHEBI:57692"/>
    </ligand>
</feature>
<evidence type="ECO:0000259" key="7">
    <source>
        <dbReference type="Pfam" id="PF01266"/>
    </source>
</evidence>
<feature type="binding site" evidence="6">
    <location>
        <position position="300"/>
    </location>
    <ligand>
        <name>D-dopa</name>
        <dbReference type="ChEBI" id="CHEBI:149689"/>
    </ligand>
</feature>
<feature type="domain" description="FAD dependent oxidoreductase" evidence="7">
    <location>
        <begin position="9"/>
        <end position="84"/>
    </location>
</feature>
<dbReference type="Proteomes" id="UP000327013">
    <property type="component" value="Unassembled WGS sequence"/>
</dbReference>
<dbReference type="EMBL" id="VIBQ01000080">
    <property type="protein sequence ID" value="KAB8648463.1"/>
    <property type="molecule type" value="Genomic_DNA"/>
</dbReference>
<evidence type="ECO:0000256" key="2">
    <source>
        <dbReference type="ARBA" id="ARBA00006730"/>
    </source>
</evidence>
<dbReference type="SUPFAM" id="SSF54373">
    <property type="entry name" value="FAD-linked reductases, C-terminal domain"/>
    <property type="match status" value="1"/>
</dbReference>
<dbReference type="PIRSF" id="PIRSF000189">
    <property type="entry name" value="D-aa_oxidase"/>
    <property type="match status" value="1"/>
</dbReference>
<organism evidence="8 9">
    <name type="scientific">Carpinus fangiana</name>
    <dbReference type="NCBI Taxonomy" id="176857"/>
    <lineage>
        <taxon>Eukaryota</taxon>
        <taxon>Viridiplantae</taxon>
        <taxon>Streptophyta</taxon>
        <taxon>Embryophyta</taxon>
        <taxon>Tracheophyta</taxon>
        <taxon>Spermatophyta</taxon>
        <taxon>Magnoliopsida</taxon>
        <taxon>eudicotyledons</taxon>
        <taxon>Gunneridae</taxon>
        <taxon>Pentapetalae</taxon>
        <taxon>rosids</taxon>
        <taxon>fabids</taxon>
        <taxon>Fagales</taxon>
        <taxon>Betulaceae</taxon>
        <taxon>Carpinus</taxon>
    </lineage>
</organism>
<keyword evidence="5" id="KW-0560">Oxidoreductase</keyword>
<dbReference type="PANTHER" id="PTHR11530">
    <property type="entry name" value="D-AMINO ACID OXIDASE"/>
    <property type="match status" value="1"/>
</dbReference>
<dbReference type="InterPro" id="IPR006181">
    <property type="entry name" value="D-amino_acid_oxidase_CS"/>
</dbReference>
<dbReference type="Gene3D" id="3.40.50.720">
    <property type="entry name" value="NAD(P)-binding Rossmann-like Domain"/>
    <property type="match status" value="1"/>
</dbReference>
<proteinExistence type="inferred from homology"/>
<accession>A0A5N6L314</accession>
<dbReference type="OrthoDB" id="2015447at2759"/>
<dbReference type="InterPro" id="IPR023209">
    <property type="entry name" value="DAO"/>
</dbReference>
<evidence type="ECO:0000256" key="6">
    <source>
        <dbReference type="PIRSR" id="PIRSR000189-1"/>
    </source>
</evidence>